<feature type="coiled-coil region" evidence="1">
    <location>
        <begin position="164"/>
        <end position="259"/>
    </location>
</feature>
<dbReference type="Proteomes" id="UP000663699">
    <property type="component" value="Chromosome 7"/>
</dbReference>
<dbReference type="SUPFAM" id="SSF50998">
    <property type="entry name" value="Quinoprotein alcohol dehydrogenase-like"/>
    <property type="match status" value="1"/>
</dbReference>
<keyword evidence="3" id="KW-1185">Reference proteome</keyword>
<name>A0A899FYK9_9ASCO</name>
<dbReference type="InterPro" id="IPR011047">
    <property type="entry name" value="Quinoprotein_ADH-like_sf"/>
</dbReference>
<keyword evidence="1" id="KW-0175">Coiled coil</keyword>
<gene>
    <name evidence="2" type="ORF">MERGE_002899</name>
</gene>
<dbReference type="InterPro" id="IPR052779">
    <property type="entry name" value="WDR62"/>
</dbReference>
<accession>A0A899FYK9</accession>
<dbReference type="Pfam" id="PF00400">
    <property type="entry name" value="WD40"/>
    <property type="match status" value="3"/>
</dbReference>
<reference evidence="2" key="1">
    <citation type="submission" date="2020-06" db="EMBL/GenBank/DDBJ databases">
        <title>Genomes of multiple members of Pneumocystis genus reveal paths to human pathogen Pneumocystis jirovecii.</title>
        <authorList>
            <person name="Cisse O.H."/>
            <person name="Ma L."/>
            <person name="Dekker J."/>
            <person name="Khil P."/>
            <person name="Jo J."/>
            <person name="Brenchley J."/>
            <person name="Blair R."/>
            <person name="Pahar B."/>
            <person name="Chabe M."/>
            <person name="Van Rompay K.A."/>
            <person name="Keesler R."/>
            <person name="Sukura A."/>
            <person name="Hirsch V."/>
            <person name="Kutty G."/>
            <person name="Liu Y."/>
            <person name="Peng L."/>
            <person name="Chen J."/>
            <person name="Song J."/>
            <person name="Weissenbacher-Lang C."/>
            <person name="Xu J."/>
            <person name="Upham N.S."/>
            <person name="Stajich J.E."/>
            <person name="Cuomo C.A."/>
            <person name="Cushion M.T."/>
            <person name="Kovacs J.A."/>
        </authorList>
    </citation>
    <scope>NUCLEOTIDE SEQUENCE</scope>
    <source>
        <strain evidence="2">2A</strain>
    </source>
</reference>
<dbReference type="SMART" id="SM00320">
    <property type="entry name" value="WD40"/>
    <property type="match status" value="7"/>
</dbReference>
<organism evidence="2 3">
    <name type="scientific">Pneumocystis wakefieldiae</name>
    <dbReference type="NCBI Taxonomy" id="38082"/>
    <lineage>
        <taxon>Eukaryota</taxon>
        <taxon>Fungi</taxon>
        <taxon>Dikarya</taxon>
        <taxon>Ascomycota</taxon>
        <taxon>Taphrinomycotina</taxon>
        <taxon>Pneumocystomycetes</taxon>
        <taxon>Pneumocystaceae</taxon>
        <taxon>Pneumocystis</taxon>
    </lineage>
</organism>
<proteinExistence type="predicted"/>
<dbReference type="InterPro" id="IPR015943">
    <property type="entry name" value="WD40/YVTN_repeat-like_dom_sf"/>
</dbReference>
<feature type="coiled-coil region" evidence="1">
    <location>
        <begin position="49"/>
        <end position="76"/>
    </location>
</feature>
<dbReference type="OrthoDB" id="6252103at2759"/>
<evidence type="ECO:0000313" key="2">
    <source>
        <dbReference type="EMBL" id="QSL65586.1"/>
    </source>
</evidence>
<dbReference type="EMBL" id="CP054538">
    <property type="protein sequence ID" value="QSL65586.1"/>
    <property type="molecule type" value="Genomic_DNA"/>
</dbReference>
<evidence type="ECO:0000256" key="1">
    <source>
        <dbReference type="SAM" id="Coils"/>
    </source>
</evidence>
<dbReference type="Gene3D" id="2.130.10.10">
    <property type="entry name" value="YVTN repeat-like/Quinoprotein amine dehydrogenase"/>
    <property type="match status" value="3"/>
</dbReference>
<dbReference type="PANTHER" id="PTHR45589">
    <property type="entry name" value="WD REPEAT DOMAIN 62, ISOFORM G"/>
    <property type="match status" value="1"/>
</dbReference>
<dbReference type="InterPro" id="IPR001680">
    <property type="entry name" value="WD40_rpt"/>
</dbReference>
<protein>
    <submittedName>
        <fullName evidence="2">Uncharacterized protein</fullName>
    </submittedName>
</protein>
<sequence length="1318" mass="150534">MTTLLTGHRFTKGQLIMYYYKSRLLLAEQATYDDIFARLQEIQHGLSRMHSLERSLQEAIEEVETINEKNMELLEILKEVIGENIALRSKVQFIQQKYGHDVSNYCKILNNQPKHKQYYETIIALLKNKIEAQKRSPCDYKRMNELIVKCEKLERVVFEGVHEILRERKTKENYEMQVKEAKAKIELQEKELKQRIEEANYASKMKLDQNTNQIFMLQQQNEELKHKLIELQNKIDNIKKHSYDTIEEFEKQIKQLKKRRTIKISPELLLEFATLYTKIKSLERMALKFAPLEGHHVNELFSDIELVKKRAQHMENLIFDKKKKYFKNMDLIHKSLSAANFSSKSSETLRSISLFKDNRKVSAQTNEGVSLSLVSVPSGSSTTSPTSLSIHRPSSLLLYPAGAVAVLHNIKCPLRNKRFFCIPQNLVADGGFITGNSPFLSSKNSPLRDSIDTLSNQESVGCQSRFLYDKYCGSVVRDELETQSKGKEKIKALSCTTISQDKKYFAVGESGKSPRILIYSISSDEPSPTAIIGHTFGIKCISFSSDSRYLASVGFLHDATINVWLIIDKTNCVRRVATNRVTSLVRDISWMGTTIVTCGLRHIKLWKWEEEDVCKTSNIGKISVLEGKNIILGTMSDEDFMSVKSLGKGSVILCSSKGEICIVFEGDRSVKRIFNVGYEISCIDVNNVDNLLWVAGKHSEIEAYKIYELTDKDNLHEEFKKELVKSVKPLKNNSGILAIACDHSGIVSKNQIIGGSSTKMMGVKNLNKNFLNAILMTWSISGTVSFWDQNETCILTINIAIEQPENISEETIKNELKVVQYNHHDEELIIGDYYGMIKSINLRSQEELWRQMAHDGEITDIDSGVVNEKNIMISSSRDRTIQVWSRSKNTHNWDLEQTLNDHNSCINKARFHKDCQMLISCSADRTIVIRQLYQESGCAQLRYLIHKIISLRSSALDFTFISEDSCRFFVSTLDRQLLQCDTQGQIIGTYKTSEDSKEMIFLENISISNIRLSFDTDSTKKTIFEKKFIAGLGNDKAIRIYDLLTCSLLAKKYIHTDGATGIAWIESNRSNNKARLVSSGMDVLAIWELSIECTQKFASTHGVYTNLKTPIRKIIPKNIIGSFSPIITKDVSCIQSKKLWKSASPTPSNFDLSRSDCHSPTSKRISRLSKKIVDQMEDSKRRASSPIRLCSQKQDICLPRKFSDSKDTNDSTIVSNETNETNVNNIKEIQSFNDEDTLTKEINSLIDKLKEIRHTIKTIKNKDTQKKSMLFYNVQNLLISILNDLREHVSPIEIENPNKELLEKYSTQLIALIKDKIR</sequence>
<evidence type="ECO:0000313" key="3">
    <source>
        <dbReference type="Proteomes" id="UP000663699"/>
    </source>
</evidence>
<dbReference type="PANTHER" id="PTHR45589:SF1">
    <property type="entry name" value="WD REPEAT DOMAIN 62, ISOFORM G"/>
    <property type="match status" value="1"/>
</dbReference>